<dbReference type="AlphaFoldDB" id="A0A9P0Z6U2"/>
<accession>A0A9P0Z6U2</accession>
<name>A0A9P0Z6U2_CUSEU</name>
<keyword evidence="3" id="KW-1185">Reference proteome</keyword>
<organism evidence="2 3">
    <name type="scientific">Cuscuta europaea</name>
    <name type="common">European dodder</name>
    <dbReference type="NCBI Taxonomy" id="41803"/>
    <lineage>
        <taxon>Eukaryota</taxon>
        <taxon>Viridiplantae</taxon>
        <taxon>Streptophyta</taxon>
        <taxon>Embryophyta</taxon>
        <taxon>Tracheophyta</taxon>
        <taxon>Spermatophyta</taxon>
        <taxon>Magnoliopsida</taxon>
        <taxon>eudicotyledons</taxon>
        <taxon>Gunneridae</taxon>
        <taxon>Pentapetalae</taxon>
        <taxon>asterids</taxon>
        <taxon>lamiids</taxon>
        <taxon>Solanales</taxon>
        <taxon>Convolvulaceae</taxon>
        <taxon>Cuscuteae</taxon>
        <taxon>Cuscuta</taxon>
        <taxon>Cuscuta subgen. Cuscuta</taxon>
    </lineage>
</organism>
<evidence type="ECO:0000313" key="3">
    <source>
        <dbReference type="Proteomes" id="UP001152484"/>
    </source>
</evidence>
<proteinExistence type="predicted"/>
<gene>
    <name evidence="2" type="ORF">CEURO_LOCUS10760</name>
</gene>
<reference evidence="2" key="1">
    <citation type="submission" date="2022-07" db="EMBL/GenBank/DDBJ databases">
        <authorList>
            <person name="Macas J."/>
            <person name="Novak P."/>
            <person name="Neumann P."/>
        </authorList>
    </citation>
    <scope>NUCLEOTIDE SEQUENCE</scope>
</reference>
<feature type="compositionally biased region" description="Polar residues" evidence="1">
    <location>
        <begin position="21"/>
        <end position="47"/>
    </location>
</feature>
<feature type="region of interest" description="Disordered" evidence="1">
    <location>
        <begin position="1"/>
        <end position="47"/>
    </location>
</feature>
<evidence type="ECO:0000313" key="2">
    <source>
        <dbReference type="EMBL" id="CAH9089174.1"/>
    </source>
</evidence>
<dbReference type="Proteomes" id="UP001152484">
    <property type="component" value="Unassembled WGS sequence"/>
</dbReference>
<comment type="caution">
    <text evidence="2">The sequence shown here is derived from an EMBL/GenBank/DDBJ whole genome shotgun (WGS) entry which is preliminary data.</text>
</comment>
<evidence type="ECO:0000256" key="1">
    <source>
        <dbReference type="SAM" id="MobiDB-lite"/>
    </source>
</evidence>
<protein>
    <submittedName>
        <fullName evidence="2">Uncharacterized protein</fullName>
    </submittedName>
</protein>
<feature type="compositionally biased region" description="Polar residues" evidence="1">
    <location>
        <begin position="1"/>
        <end position="12"/>
    </location>
</feature>
<sequence length="47" mass="5105">MTHDPVSQSTGGRTKKKRRISTSQPTQPSSKRVTRSSSTQPSMGTQS</sequence>
<dbReference type="EMBL" id="CAMAPE010000020">
    <property type="protein sequence ID" value="CAH9089174.1"/>
    <property type="molecule type" value="Genomic_DNA"/>
</dbReference>